<gene>
    <name evidence="2" type="ORF">DM826_02585</name>
</gene>
<evidence type="ECO:0000256" key="1">
    <source>
        <dbReference type="SAM" id="MobiDB-lite"/>
    </source>
</evidence>
<name>A0A3A6PRP8_9EURY</name>
<feature type="region of interest" description="Disordered" evidence="1">
    <location>
        <begin position="1"/>
        <end position="20"/>
    </location>
</feature>
<reference evidence="2 3" key="1">
    <citation type="submission" date="2018-06" db="EMBL/GenBank/DDBJ databases">
        <title>Halonotius sp. F13-13 a new haloarchaeeon isolated from a solar saltern from Isla Cristina, Huelva, Spain.</title>
        <authorList>
            <person name="Duran-Viseras A."/>
            <person name="Sanchez-Porro C."/>
            <person name="Ventosa A."/>
        </authorList>
    </citation>
    <scope>NUCLEOTIDE SEQUENCE [LARGE SCALE GENOMIC DNA]</scope>
    <source>
        <strain evidence="2 3">F13-13</strain>
    </source>
</reference>
<dbReference type="RefSeq" id="WP_120101118.1">
    <property type="nucleotide sequence ID" value="NZ_QKNY01000004.1"/>
</dbReference>
<dbReference type="InterPro" id="IPR043899">
    <property type="entry name" value="DUF5789"/>
</dbReference>
<accession>A0A3A6PRP8</accession>
<sequence length="97" mass="10553">MSDDDDTGDEEATPTVQLGDGRAVEGAPIARVAARLTWPQTKSDILEKFGDTDIRTPDGPESLATILESVEDTYFDRRQTFVAAVRDVVGREPVATE</sequence>
<dbReference type="OrthoDB" id="195084at2157"/>
<feature type="compositionally biased region" description="Acidic residues" evidence="1">
    <location>
        <begin position="1"/>
        <end position="12"/>
    </location>
</feature>
<dbReference type="EMBL" id="QKNY01000004">
    <property type="protein sequence ID" value="RJX44516.1"/>
    <property type="molecule type" value="Genomic_DNA"/>
</dbReference>
<evidence type="ECO:0000313" key="3">
    <source>
        <dbReference type="Proteomes" id="UP000276588"/>
    </source>
</evidence>
<dbReference type="Proteomes" id="UP000276588">
    <property type="component" value="Unassembled WGS sequence"/>
</dbReference>
<keyword evidence="3" id="KW-1185">Reference proteome</keyword>
<organism evidence="2 3">
    <name type="scientific">Halonotius aquaticus</name>
    <dbReference type="NCBI Taxonomy" id="2216978"/>
    <lineage>
        <taxon>Archaea</taxon>
        <taxon>Methanobacteriati</taxon>
        <taxon>Methanobacteriota</taxon>
        <taxon>Stenosarchaea group</taxon>
        <taxon>Halobacteria</taxon>
        <taxon>Halobacteriales</taxon>
        <taxon>Haloferacaceae</taxon>
        <taxon>Halonotius</taxon>
    </lineage>
</organism>
<dbReference type="AlphaFoldDB" id="A0A3A6PRP8"/>
<proteinExistence type="predicted"/>
<dbReference type="Pfam" id="PF19102">
    <property type="entry name" value="DUF5789"/>
    <property type="match status" value="1"/>
</dbReference>
<protein>
    <submittedName>
        <fullName evidence="2">Uncharacterized protein</fullName>
    </submittedName>
</protein>
<comment type="caution">
    <text evidence="2">The sequence shown here is derived from an EMBL/GenBank/DDBJ whole genome shotgun (WGS) entry which is preliminary data.</text>
</comment>
<evidence type="ECO:0000313" key="2">
    <source>
        <dbReference type="EMBL" id="RJX44516.1"/>
    </source>
</evidence>